<dbReference type="GO" id="GO:0050909">
    <property type="term" value="P:sensory perception of taste"/>
    <property type="evidence" value="ECO:0007669"/>
    <property type="project" value="InterPro"/>
</dbReference>
<dbReference type="GO" id="GO:0030425">
    <property type="term" value="C:dendrite"/>
    <property type="evidence" value="ECO:0007669"/>
    <property type="project" value="TreeGrafter"/>
</dbReference>
<comment type="similarity">
    <text evidence="8">Belongs to the insect chemoreceptor superfamily. Gustatory receptor (GR) family.</text>
</comment>
<evidence type="ECO:0000256" key="1">
    <source>
        <dbReference type="ARBA" id="ARBA00004651"/>
    </source>
</evidence>
<keyword evidence="7 8" id="KW-0807">Transducer</keyword>
<dbReference type="GO" id="GO:0008049">
    <property type="term" value="P:male courtship behavior"/>
    <property type="evidence" value="ECO:0007669"/>
    <property type="project" value="TreeGrafter"/>
</dbReference>
<sequence>MKVGEKLIDRLLLLSAVIATVSGIVSITLDKKAKELRVSKILVLYSILLSIVCSGLYQSTQFLLSSVRYKGGIKTTSVNLVISAIQGQLVLQTFLSAAIQRYRMRYHVTALLKELYQLKVELFSSTELGMRWTKVRILGKIMLSQLIITSSFVLAIVELVMSDHANLGEELFLLCVFYYPMVAIVCSVALHYAVMMFLQNLHYALNERMKQLLVEHSDSPDKSLRGYVRTQHSVYVRSKLNHLSDARCRIAACCNKTHAFYDQMLVNCCFLCMTFIVSQMYHFFEILYLTYRGQTSLSIPGLAHESLTCLLCFYELYSIMNSCEMVQEQIEIFALQTLHQPIEFTASRMFTLDYTVLFSIIASVTSYLIILIQFELAVEK</sequence>
<reference evidence="10" key="2">
    <citation type="submission" date="2020-05" db="UniProtKB">
        <authorList>
            <consortium name="EnsemblMetazoa"/>
        </authorList>
    </citation>
    <scope>IDENTIFICATION</scope>
</reference>
<keyword evidence="11" id="KW-1185">Reference proteome</keyword>
<dbReference type="GO" id="GO:0007635">
    <property type="term" value="P:chemosensory behavior"/>
    <property type="evidence" value="ECO:0007669"/>
    <property type="project" value="TreeGrafter"/>
</dbReference>
<keyword evidence="2 8" id="KW-1003">Cell membrane</keyword>
<evidence type="ECO:0000256" key="7">
    <source>
        <dbReference type="ARBA" id="ARBA00023224"/>
    </source>
</evidence>
<evidence type="ECO:0000313" key="11">
    <source>
        <dbReference type="Proteomes" id="UP000030765"/>
    </source>
</evidence>
<dbReference type="EMBL" id="KE525346">
    <property type="protein sequence ID" value="KFB49514.1"/>
    <property type="molecule type" value="Genomic_DNA"/>
</dbReference>
<keyword evidence="5 8" id="KW-0472">Membrane</keyword>
<dbReference type="EMBL" id="ATLV01023778">
    <property type="status" value="NOT_ANNOTATED_CDS"/>
    <property type="molecule type" value="Genomic_DNA"/>
</dbReference>
<protein>
    <recommendedName>
        <fullName evidence="8">Gustatory receptor</fullName>
    </recommendedName>
</protein>
<dbReference type="Proteomes" id="UP000030765">
    <property type="component" value="Unassembled WGS sequence"/>
</dbReference>
<dbReference type="GO" id="GO:0030424">
    <property type="term" value="C:axon"/>
    <property type="evidence" value="ECO:0007669"/>
    <property type="project" value="TreeGrafter"/>
</dbReference>
<evidence type="ECO:0000256" key="4">
    <source>
        <dbReference type="ARBA" id="ARBA00022989"/>
    </source>
</evidence>
<proteinExistence type="inferred from homology"/>
<dbReference type="EnsemblMetazoa" id="ASIC017718-RA">
    <property type="protein sequence ID" value="ASIC017718-PA"/>
    <property type="gene ID" value="ASIC017718"/>
</dbReference>
<gene>
    <name evidence="9" type="ORF">ZHAS_00017718</name>
</gene>
<organism evidence="9">
    <name type="scientific">Anopheles sinensis</name>
    <name type="common">Mosquito</name>
    <dbReference type="NCBI Taxonomy" id="74873"/>
    <lineage>
        <taxon>Eukaryota</taxon>
        <taxon>Metazoa</taxon>
        <taxon>Ecdysozoa</taxon>
        <taxon>Arthropoda</taxon>
        <taxon>Hexapoda</taxon>
        <taxon>Insecta</taxon>
        <taxon>Pterygota</taxon>
        <taxon>Neoptera</taxon>
        <taxon>Endopterygota</taxon>
        <taxon>Diptera</taxon>
        <taxon>Nematocera</taxon>
        <taxon>Culicoidea</taxon>
        <taxon>Culicidae</taxon>
        <taxon>Anophelinae</taxon>
        <taxon>Anopheles</taxon>
    </lineage>
</organism>
<accession>A0A084WH20</accession>
<feature type="transmembrane region" description="Helical" evidence="8">
    <location>
        <begin position="137"/>
        <end position="157"/>
    </location>
</feature>
<evidence type="ECO:0000256" key="3">
    <source>
        <dbReference type="ARBA" id="ARBA00022692"/>
    </source>
</evidence>
<dbReference type="Pfam" id="PF08395">
    <property type="entry name" value="7tm_7"/>
    <property type="match status" value="1"/>
</dbReference>
<feature type="transmembrane region" description="Helical" evidence="8">
    <location>
        <begin position="80"/>
        <end position="99"/>
    </location>
</feature>
<dbReference type="OMA" id="IHESQML"/>
<keyword evidence="6 8" id="KW-0675">Receptor</keyword>
<comment type="subcellular location">
    <subcellularLocation>
        <location evidence="1 8">Cell membrane</location>
        <topology evidence="1 8">Multi-pass membrane protein</topology>
    </subcellularLocation>
</comment>
<feature type="transmembrane region" description="Helical" evidence="8">
    <location>
        <begin position="264"/>
        <end position="284"/>
    </location>
</feature>
<dbReference type="PANTHER" id="PTHR21143:SF133">
    <property type="entry name" value="GUSTATORY AND PHEROMONE RECEPTOR 32A-RELATED"/>
    <property type="match status" value="1"/>
</dbReference>
<evidence type="ECO:0000313" key="10">
    <source>
        <dbReference type="EnsemblMetazoa" id="ASIC017718-PA"/>
    </source>
</evidence>
<reference evidence="9 11" key="1">
    <citation type="journal article" date="2014" name="BMC Genomics">
        <title>Genome sequence of Anopheles sinensis provides insight into genetics basis of mosquito competence for malaria parasites.</title>
        <authorList>
            <person name="Zhou D."/>
            <person name="Zhang D."/>
            <person name="Ding G."/>
            <person name="Shi L."/>
            <person name="Hou Q."/>
            <person name="Ye Y."/>
            <person name="Xu Y."/>
            <person name="Zhou H."/>
            <person name="Xiong C."/>
            <person name="Li S."/>
            <person name="Yu J."/>
            <person name="Hong S."/>
            <person name="Yu X."/>
            <person name="Zou P."/>
            <person name="Chen C."/>
            <person name="Chang X."/>
            <person name="Wang W."/>
            <person name="Lv Y."/>
            <person name="Sun Y."/>
            <person name="Ma L."/>
            <person name="Shen B."/>
            <person name="Zhu C."/>
        </authorList>
    </citation>
    <scope>NUCLEOTIDE SEQUENCE [LARGE SCALE GENOMIC DNA]</scope>
</reference>
<keyword evidence="4 8" id="KW-1133">Transmembrane helix</keyword>
<evidence type="ECO:0000256" key="2">
    <source>
        <dbReference type="ARBA" id="ARBA00022475"/>
    </source>
</evidence>
<keyword evidence="3 8" id="KW-0812">Transmembrane</keyword>
<dbReference type="AlphaFoldDB" id="A0A084WH20"/>
<evidence type="ECO:0000256" key="8">
    <source>
        <dbReference type="RuleBase" id="RU363108"/>
    </source>
</evidence>
<feature type="transmembrane region" description="Helical" evidence="8">
    <location>
        <begin position="177"/>
        <end position="198"/>
    </location>
</feature>
<dbReference type="PANTHER" id="PTHR21143">
    <property type="entry name" value="INVERTEBRATE GUSTATORY RECEPTOR"/>
    <property type="match status" value="1"/>
</dbReference>
<dbReference type="InterPro" id="IPR013604">
    <property type="entry name" value="7TM_chemorcpt"/>
</dbReference>
<name>A0A084WH20_ANOSI</name>
<evidence type="ECO:0000313" key="9">
    <source>
        <dbReference type="EMBL" id="KFB49514.1"/>
    </source>
</evidence>
<dbReference type="STRING" id="74873.A0A084WH20"/>
<comment type="function">
    <text evidence="8">Gustatory receptor which mediates acceptance or avoidance behavior, depending on its substrates.</text>
</comment>
<feature type="transmembrane region" description="Helical" evidence="8">
    <location>
        <begin position="354"/>
        <end position="374"/>
    </location>
</feature>
<feature type="transmembrane region" description="Helical" evidence="8">
    <location>
        <begin position="12"/>
        <end position="29"/>
    </location>
</feature>
<dbReference type="GO" id="GO:0007165">
    <property type="term" value="P:signal transduction"/>
    <property type="evidence" value="ECO:0007669"/>
    <property type="project" value="UniProtKB-KW"/>
</dbReference>
<dbReference type="OrthoDB" id="6366728at2759"/>
<dbReference type="GO" id="GO:0005886">
    <property type="term" value="C:plasma membrane"/>
    <property type="evidence" value="ECO:0007669"/>
    <property type="project" value="UniProtKB-SubCell"/>
</dbReference>
<dbReference type="VEuPathDB" id="VectorBase:ASIS020232"/>
<evidence type="ECO:0000256" key="5">
    <source>
        <dbReference type="ARBA" id="ARBA00023136"/>
    </source>
</evidence>
<evidence type="ECO:0000256" key="6">
    <source>
        <dbReference type="ARBA" id="ARBA00023170"/>
    </source>
</evidence>
<dbReference type="VEuPathDB" id="VectorBase:ASIC017718"/>
<feature type="transmembrane region" description="Helical" evidence="8">
    <location>
        <begin position="41"/>
        <end position="60"/>
    </location>
</feature>
<dbReference type="GO" id="GO:0043025">
    <property type="term" value="C:neuronal cell body"/>
    <property type="evidence" value="ECO:0007669"/>
    <property type="project" value="TreeGrafter"/>
</dbReference>